<dbReference type="Proteomes" id="UP000736672">
    <property type="component" value="Unassembled WGS sequence"/>
</dbReference>
<reference evidence="1" key="1">
    <citation type="journal article" date="2021" name="Nat. Commun.">
        <title>Genetic determinants of endophytism in the Arabidopsis root mycobiome.</title>
        <authorList>
            <person name="Mesny F."/>
            <person name="Miyauchi S."/>
            <person name="Thiergart T."/>
            <person name="Pickel B."/>
            <person name="Atanasova L."/>
            <person name="Karlsson M."/>
            <person name="Huettel B."/>
            <person name="Barry K.W."/>
            <person name="Haridas S."/>
            <person name="Chen C."/>
            <person name="Bauer D."/>
            <person name="Andreopoulos W."/>
            <person name="Pangilinan J."/>
            <person name="LaButti K."/>
            <person name="Riley R."/>
            <person name="Lipzen A."/>
            <person name="Clum A."/>
            <person name="Drula E."/>
            <person name="Henrissat B."/>
            <person name="Kohler A."/>
            <person name="Grigoriev I.V."/>
            <person name="Martin F.M."/>
            <person name="Hacquard S."/>
        </authorList>
    </citation>
    <scope>NUCLEOTIDE SEQUENCE</scope>
    <source>
        <strain evidence="1">FSSC 5 MPI-SDFR-AT-0091</strain>
    </source>
</reference>
<sequence>MRSVTPSQLDSIVERKEICILSTTWLTIQFVSSLVNRSPGSIATKQGNKRLPLELWREIIAWAEMDLKSGDYCLVQVQCLEEHGAKRILSCAKITEWTQCGLLKTKDAADQYREYLHCPGEGDDPIRPFVLPDTSNSDSLIKIKESLLGPGNEILFSDLDVYDVLSWIEDGNCYLCEDERWMDIHEDEGGYRFFGYTLPPPIDSWQRNADPSMGCPLCIGLGSRPRYHGPRTPQNDEDDEELERVETYDQRVKERFEELGYDWVPSYFQDLD</sequence>
<evidence type="ECO:0000313" key="1">
    <source>
        <dbReference type="EMBL" id="KAH7254674.1"/>
    </source>
</evidence>
<comment type="caution">
    <text evidence="1">The sequence shown here is derived from an EMBL/GenBank/DDBJ whole genome shotgun (WGS) entry which is preliminary data.</text>
</comment>
<gene>
    <name evidence="1" type="ORF">B0J15DRAFT_512890</name>
</gene>
<organism evidence="1 2">
    <name type="scientific">Fusarium solani</name>
    <name type="common">Filamentous fungus</name>
    <dbReference type="NCBI Taxonomy" id="169388"/>
    <lineage>
        <taxon>Eukaryota</taxon>
        <taxon>Fungi</taxon>
        <taxon>Dikarya</taxon>
        <taxon>Ascomycota</taxon>
        <taxon>Pezizomycotina</taxon>
        <taxon>Sordariomycetes</taxon>
        <taxon>Hypocreomycetidae</taxon>
        <taxon>Hypocreales</taxon>
        <taxon>Nectriaceae</taxon>
        <taxon>Fusarium</taxon>
        <taxon>Fusarium solani species complex</taxon>
    </lineage>
</organism>
<proteinExistence type="predicted"/>
<accession>A0A9P9HBI5</accession>
<dbReference type="AlphaFoldDB" id="A0A9P9HBI5"/>
<dbReference type="EMBL" id="JAGTJS010000010">
    <property type="protein sequence ID" value="KAH7254674.1"/>
    <property type="molecule type" value="Genomic_DNA"/>
</dbReference>
<dbReference type="OrthoDB" id="4501419at2759"/>
<name>A0A9P9HBI5_FUSSL</name>
<protein>
    <submittedName>
        <fullName evidence="1">Uncharacterized protein</fullName>
    </submittedName>
</protein>
<keyword evidence="2" id="KW-1185">Reference proteome</keyword>
<evidence type="ECO:0000313" key="2">
    <source>
        <dbReference type="Proteomes" id="UP000736672"/>
    </source>
</evidence>